<feature type="region of interest" description="Disordered" evidence="1">
    <location>
        <begin position="486"/>
        <end position="520"/>
    </location>
</feature>
<sequence length="625" mass="68082">MSLEDLLSALISSGYEPCPKEPTPPGNDLPWTAYPELSHYLENASPLSSTSSSNSDDSLQSQSASPSTIQPTDVAFALPDASSFDDLDFQSTEAFFDGINWETRATNTLVARACSDTPVLSQSSSPPNFEPTDVASTLPGAARSHSDSPLSSTSSSSSETSLQSQSSSPPIFQPTDVAFALPDASRSFDALDFWSTDACFDGINGGTDATNTYRDHTVDDFGFLHPHQVEGDTTEDVWDHRVAWGTVGGEHDGMGFGTIAGSISPDANSRASAQGSTFDEVYPLSSVRGGDDFGFHSQGNGAYGLDMSLPSCSTHAGVDRQELVDHAGLRTSNAYLEPPQIVPPCTSQVYFPREEYEDMRDSVSNHIAGESHPYFENTILTTPLNDITFNIPASTQMNTDSLISRPSTENLTSASFLPSQESSHGRPHSVPSTTSVYRPFLDAYTVASSSKTILNQVFDQDQAPGQAVAITDAKFNTFGRIGRSTVSKCESKKAKRKPYRKSTPGPKKSSREMQPPPSEIHRFADGRHKYERLTDLEIEKLLEVYNVTADEVPSVFYGLRRQHTPDILYTCPMDEAQLTLAQFEAHCMEHHSTVFCDPACPNRGNNASKNHTNLCQCLFIPLRWL</sequence>
<dbReference type="Proteomes" id="UP000218334">
    <property type="component" value="Unassembled WGS sequence"/>
</dbReference>
<evidence type="ECO:0000313" key="2">
    <source>
        <dbReference type="EMBL" id="PBK59639.1"/>
    </source>
</evidence>
<feature type="compositionally biased region" description="Polar residues" evidence="1">
    <location>
        <begin position="118"/>
        <end position="127"/>
    </location>
</feature>
<feature type="region of interest" description="Disordered" evidence="1">
    <location>
        <begin position="415"/>
        <end position="434"/>
    </location>
</feature>
<organism evidence="2 3">
    <name type="scientific">Armillaria solidipes</name>
    <dbReference type="NCBI Taxonomy" id="1076256"/>
    <lineage>
        <taxon>Eukaryota</taxon>
        <taxon>Fungi</taxon>
        <taxon>Dikarya</taxon>
        <taxon>Basidiomycota</taxon>
        <taxon>Agaricomycotina</taxon>
        <taxon>Agaricomycetes</taxon>
        <taxon>Agaricomycetidae</taxon>
        <taxon>Agaricales</taxon>
        <taxon>Marasmiineae</taxon>
        <taxon>Physalacriaceae</taxon>
        <taxon>Armillaria</taxon>
    </lineage>
</organism>
<evidence type="ECO:0000313" key="3">
    <source>
        <dbReference type="Proteomes" id="UP000218334"/>
    </source>
</evidence>
<dbReference type="EMBL" id="KZ293500">
    <property type="protein sequence ID" value="PBK59639.1"/>
    <property type="molecule type" value="Genomic_DNA"/>
</dbReference>
<feature type="compositionally biased region" description="Low complexity" evidence="1">
    <location>
        <begin position="43"/>
        <end position="68"/>
    </location>
</feature>
<feature type="region of interest" description="Disordered" evidence="1">
    <location>
        <begin position="118"/>
        <end position="174"/>
    </location>
</feature>
<protein>
    <submittedName>
        <fullName evidence="2">Uncharacterized protein</fullName>
    </submittedName>
</protein>
<evidence type="ECO:0000256" key="1">
    <source>
        <dbReference type="SAM" id="MobiDB-lite"/>
    </source>
</evidence>
<name>A0A2H3AL75_9AGAR</name>
<gene>
    <name evidence="2" type="ORF">ARMSODRAFT_1027267</name>
</gene>
<dbReference type="AlphaFoldDB" id="A0A2H3AL75"/>
<feature type="compositionally biased region" description="Low complexity" evidence="1">
    <location>
        <begin position="147"/>
        <end position="169"/>
    </location>
</feature>
<accession>A0A2H3AL75</accession>
<feature type="region of interest" description="Disordered" evidence="1">
    <location>
        <begin position="13"/>
        <end position="69"/>
    </location>
</feature>
<keyword evidence="3" id="KW-1185">Reference proteome</keyword>
<reference evidence="3" key="1">
    <citation type="journal article" date="2017" name="Nat. Ecol. Evol.">
        <title>Genome expansion and lineage-specific genetic innovations in the forest pathogenic fungi Armillaria.</title>
        <authorList>
            <person name="Sipos G."/>
            <person name="Prasanna A.N."/>
            <person name="Walter M.C."/>
            <person name="O'Connor E."/>
            <person name="Balint B."/>
            <person name="Krizsan K."/>
            <person name="Kiss B."/>
            <person name="Hess J."/>
            <person name="Varga T."/>
            <person name="Slot J."/>
            <person name="Riley R."/>
            <person name="Boka B."/>
            <person name="Rigling D."/>
            <person name="Barry K."/>
            <person name="Lee J."/>
            <person name="Mihaltcheva S."/>
            <person name="LaButti K."/>
            <person name="Lipzen A."/>
            <person name="Waldron R."/>
            <person name="Moloney N.M."/>
            <person name="Sperisen C."/>
            <person name="Kredics L."/>
            <person name="Vagvoelgyi C."/>
            <person name="Patrignani A."/>
            <person name="Fitzpatrick D."/>
            <person name="Nagy I."/>
            <person name="Doyle S."/>
            <person name="Anderson J.B."/>
            <person name="Grigoriev I.V."/>
            <person name="Gueldener U."/>
            <person name="Muensterkoetter M."/>
            <person name="Nagy L.G."/>
        </authorList>
    </citation>
    <scope>NUCLEOTIDE SEQUENCE [LARGE SCALE GENOMIC DNA]</scope>
    <source>
        <strain evidence="3">28-4</strain>
    </source>
</reference>
<proteinExistence type="predicted"/>